<evidence type="ECO:0000256" key="2">
    <source>
        <dbReference type="ARBA" id="ARBA00005268"/>
    </source>
</evidence>
<sequence length="235" mass="25658">MNTSVQVISNFQLALAFIPVVVVLLMMVHWSLKAGFAVYALIRMLIQLLLVGYVLTTVFAAEKSWIVMLVMLVMVSAASWIALGTVEGQRRSLYPIAFLSILFGGGLTLMLVTQGVIGLSPWYEPRYMIPLAGMIFANAMNSVSLAAERLSAELSRDIDFLTARYEAFQAAFIPTINSMLAVGLVSLPGMMTGQILSGVSPITAAHYQIVVMCMIFGGSGLSIVFFLWLFKTRVN</sequence>
<feature type="transmembrane region" description="Helical" evidence="6">
    <location>
        <begin position="207"/>
        <end position="230"/>
    </location>
</feature>
<dbReference type="EMBL" id="FOSH01000011">
    <property type="protein sequence ID" value="SFK44666.1"/>
    <property type="molecule type" value="Genomic_DNA"/>
</dbReference>
<feature type="transmembrane region" description="Helical" evidence="6">
    <location>
        <begin position="65"/>
        <end position="86"/>
    </location>
</feature>
<evidence type="ECO:0000256" key="6">
    <source>
        <dbReference type="SAM" id="Phobius"/>
    </source>
</evidence>
<protein>
    <submittedName>
        <fullName evidence="7">Putative ABC transport system permease protein</fullName>
    </submittedName>
</protein>
<dbReference type="RefSeq" id="WP_091714256.1">
    <property type="nucleotide sequence ID" value="NZ_FOSH01000011.1"/>
</dbReference>
<dbReference type="Pfam" id="PF03649">
    <property type="entry name" value="UPF0014"/>
    <property type="match status" value="1"/>
</dbReference>
<evidence type="ECO:0000256" key="3">
    <source>
        <dbReference type="ARBA" id="ARBA00022692"/>
    </source>
</evidence>
<dbReference type="GO" id="GO:0005886">
    <property type="term" value="C:plasma membrane"/>
    <property type="evidence" value="ECO:0007669"/>
    <property type="project" value="TreeGrafter"/>
</dbReference>
<gene>
    <name evidence="7" type="ORF">SAMN04488079_11157</name>
</gene>
<comment type="subcellular location">
    <subcellularLocation>
        <location evidence="1">Membrane</location>
        <topology evidence="1">Multi-pass membrane protein</topology>
    </subcellularLocation>
</comment>
<keyword evidence="5 6" id="KW-0472">Membrane</keyword>
<comment type="similarity">
    <text evidence="2">Belongs to the UPF0014 family.</text>
</comment>
<dbReference type="PANTHER" id="PTHR30028:SF0">
    <property type="entry name" value="PROTEIN ALUMINUM SENSITIVE 3"/>
    <property type="match status" value="1"/>
</dbReference>
<feature type="transmembrane region" description="Helical" evidence="6">
    <location>
        <begin position="37"/>
        <end position="59"/>
    </location>
</feature>
<dbReference type="InterPro" id="IPR005226">
    <property type="entry name" value="UPF0014_fam"/>
</dbReference>
<feature type="transmembrane region" description="Helical" evidence="6">
    <location>
        <begin position="93"/>
        <end position="117"/>
    </location>
</feature>
<evidence type="ECO:0000256" key="5">
    <source>
        <dbReference type="ARBA" id="ARBA00023136"/>
    </source>
</evidence>
<dbReference type="OrthoDB" id="9791807at2"/>
<dbReference type="PANTHER" id="PTHR30028">
    <property type="entry name" value="UPF0014 INNER MEMBRANE PROTEIN YBBM-RELATED"/>
    <property type="match status" value="1"/>
</dbReference>
<evidence type="ECO:0000313" key="7">
    <source>
        <dbReference type="EMBL" id="SFK44666.1"/>
    </source>
</evidence>
<dbReference type="AlphaFoldDB" id="A0A1I3ZM02"/>
<feature type="transmembrane region" description="Helical" evidence="6">
    <location>
        <begin position="12"/>
        <end position="30"/>
    </location>
</feature>
<keyword evidence="4 6" id="KW-1133">Transmembrane helix</keyword>
<evidence type="ECO:0000313" key="8">
    <source>
        <dbReference type="Proteomes" id="UP000198924"/>
    </source>
</evidence>
<evidence type="ECO:0000256" key="4">
    <source>
        <dbReference type="ARBA" id="ARBA00022989"/>
    </source>
</evidence>
<feature type="transmembrane region" description="Helical" evidence="6">
    <location>
        <begin position="129"/>
        <end position="147"/>
    </location>
</feature>
<organism evidence="7 8">
    <name type="scientific">Methylophaga sulfidovorans</name>
    <dbReference type="NCBI Taxonomy" id="45496"/>
    <lineage>
        <taxon>Bacteria</taxon>
        <taxon>Pseudomonadati</taxon>
        <taxon>Pseudomonadota</taxon>
        <taxon>Gammaproteobacteria</taxon>
        <taxon>Thiotrichales</taxon>
        <taxon>Piscirickettsiaceae</taxon>
        <taxon>Methylophaga</taxon>
    </lineage>
</organism>
<accession>A0A1I3ZM02</accession>
<keyword evidence="8" id="KW-1185">Reference proteome</keyword>
<name>A0A1I3ZM02_9GAMM</name>
<dbReference type="Proteomes" id="UP000198924">
    <property type="component" value="Unassembled WGS sequence"/>
</dbReference>
<reference evidence="8" key="1">
    <citation type="submission" date="2016-10" db="EMBL/GenBank/DDBJ databases">
        <authorList>
            <person name="Varghese N."/>
            <person name="Submissions S."/>
        </authorList>
    </citation>
    <scope>NUCLEOTIDE SEQUENCE [LARGE SCALE GENOMIC DNA]</scope>
    <source>
        <strain evidence="8">DSM 11578</strain>
    </source>
</reference>
<feature type="transmembrane region" description="Helical" evidence="6">
    <location>
        <begin position="167"/>
        <end position="187"/>
    </location>
</feature>
<proteinExistence type="inferred from homology"/>
<dbReference type="STRING" id="45496.SAMN04488079_11157"/>
<evidence type="ECO:0000256" key="1">
    <source>
        <dbReference type="ARBA" id="ARBA00004141"/>
    </source>
</evidence>
<keyword evidence="3 6" id="KW-0812">Transmembrane</keyword>